<feature type="transmembrane region" description="Helical" evidence="9">
    <location>
        <begin position="244"/>
        <end position="268"/>
    </location>
</feature>
<keyword evidence="3" id="KW-1003">Cell membrane</keyword>
<protein>
    <submittedName>
        <fullName evidence="10">Amino acid/amide ABC transporter membrane protein 1, HAAT family</fullName>
    </submittedName>
</protein>
<evidence type="ECO:0000256" key="6">
    <source>
        <dbReference type="ARBA" id="ARBA00022989"/>
    </source>
</evidence>
<gene>
    <name evidence="10" type="ORF">SAMN05421684_7197</name>
</gene>
<evidence type="ECO:0000256" key="9">
    <source>
        <dbReference type="SAM" id="Phobius"/>
    </source>
</evidence>
<comment type="subcellular location">
    <subcellularLocation>
        <location evidence="1">Cell membrane</location>
        <topology evidence="1">Multi-pass membrane protein</topology>
    </subcellularLocation>
</comment>
<dbReference type="RefSeq" id="WP_204082687.1">
    <property type="nucleotide sequence ID" value="NZ_BOND01000005.1"/>
</dbReference>
<feature type="transmembrane region" description="Helical" evidence="9">
    <location>
        <begin position="195"/>
        <end position="216"/>
    </location>
</feature>
<accession>A0A1H3UFD9</accession>
<evidence type="ECO:0000256" key="8">
    <source>
        <dbReference type="ARBA" id="ARBA00037998"/>
    </source>
</evidence>
<dbReference type="CDD" id="cd06582">
    <property type="entry name" value="TM_PBP1_LivH_like"/>
    <property type="match status" value="1"/>
</dbReference>
<evidence type="ECO:0000313" key="10">
    <source>
        <dbReference type="EMBL" id="SDZ61160.1"/>
    </source>
</evidence>
<keyword evidence="2" id="KW-0813">Transport</keyword>
<feature type="transmembrane region" description="Helical" evidence="9">
    <location>
        <begin position="280"/>
        <end position="307"/>
    </location>
</feature>
<comment type="similarity">
    <text evidence="8">Belongs to the binding-protein-dependent transport system permease family. LivHM subfamily.</text>
</comment>
<evidence type="ECO:0000256" key="4">
    <source>
        <dbReference type="ARBA" id="ARBA00022692"/>
    </source>
</evidence>
<feature type="transmembrane region" description="Helical" evidence="9">
    <location>
        <begin position="313"/>
        <end position="334"/>
    </location>
</feature>
<evidence type="ECO:0000256" key="3">
    <source>
        <dbReference type="ARBA" id="ARBA00022475"/>
    </source>
</evidence>
<dbReference type="STRING" id="137265.SAMN05421684_7197"/>
<keyword evidence="4 9" id="KW-0812">Transmembrane</keyword>
<feature type="transmembrane region" description="Helical" evidence="9">
    <location>
        <begin position="119"/>
        <end position="142"/>
    </location>
</feature>
<evidence type="ECO:0000313" key="11">
    <source>
        <dbReference type="Proteomes" id="UP000199632"/>
    </source>
</evidence>
<dbReference type="GO" id="GO:0022857">
    <property type="term" value="F:transmembrane transporter activity"/>
    <property type="evidence" value="ECO:0007669"/>
    <property type="project" value="InterPro"/>
</dbReference>
<keyword evidence="6 9" id="KW-1133">Transmembrane helix</keyword>
<feature type="transmembrane region" description="Helical" evidence="9">
    <location>
        <begin position="62"/>
        <end position="87"/>
    </location>
</feature>
<evidence type="ECO:0000256" key="5">
    <source>
        <dbReference type="ARBA" id="ARBA00022970"/>
    </source>
</evidence>
<dbReference type="EMBL" id="FNQB01000004">
    <property type="protein sequence ID" value="SDZ61160.1"/>
    <property type="molecule type" value="Genomic_DNA"/>
</dbReference>
<feature type="transmembrane region" description="Helical" evidence="9">
    <location>
        <begin position="36"/>
        <end position="55"/>
    </location>
</feature>
<keyword evidence="7 9" id="KW-0472">Membrane</keyword>
<dbReference type="GO" id="GO:0005886">
    <property type="term" value="C:plasma membrane"/>
    <property type="evidence" value="ECO:0007669"/>
    <property type="project" value="UniProtKB-SubCell"/>
</dbReference>
<evidence type="ECO:0000256" key="7">
    <source>
        <dbReference type="ARBA" id="ARBA00023136"/>
    </source>
</evidence>
<keyword evidence="11" id="KW-1185">Reference proteome</keyword>
<keyword evidence="5" id="KW-0029">Amino-acid transport</keyword>
<dbReference type="PANTHER" id="PTHR11795:SF445">
    <property type="entry name" value="AMINO ACID ABC TRANSPORTER PERMEASE PROTEIN"/>
    <property type="match status" value="1"/>
</dbReference>
<proteinExistence type="inferred from homology"/>
<dbReference type="InterPro" id="IPR001851">
    <property type="entry name" value="ABC_transp_permease"/>
</dbReference>
<evidence type="ECO:0000256" key="2">
    <source>
        <dbReference type="ARBA" id="ARBA00022448"/>
    </source>
</evidence>
<dbReference type="InterPro" id="IPR052157">
    <property type="entry name" value="BCAA_transport_permease"/>
</dbReference>
<sequence length="344" mass="35183">MTSTPDQDHVAAGNGGGVATLDPDELPTAATRTVPWLRIGVIAALIVVAIVLAYVRAGSGVVVVQAVTTGILIGGIYGLVAMGLTLIFGVLDIVNFAHGSFLALALFLTFGLTQAGLHVYLALAVSVPAMFLLGVLVQRGILAGAMGKPLENQLLITLGISLIIENALLLFFGANPRSVALSGDRGVPIFEAVANLSRILAFVGALLLAGLLYLLLQRTRLGTAIRAVAANDTGAQLVGIDTRVIYAVTFALGTACAGAAGTLVAPLVTIEPTTGSLFNIVAFVVVVLGGMGNVVGALVGGLIIGLAEQLGGIYLPGQSPLLSVFIVFVLVLFLRPQGLFRRSA</sequence>
<evidence type="ECO:0000256" key="1">
    <source>
        <dbReference type="ARBA" id="ARBA00004651"/>
    </source>
</evidence>
<dbReference type="Pfam" id="PF02653">
    <property type="entry name" value="BPD_transp_2"/>
    <property type="match status" value="1"/>
</dbReference>
<dbReference type="Proteomes" id="UP000199632">
    <property type="component" value="Unassembled WGS sequence"/>
</dbReference>
<name>A0A1H3UFD9_9ACTN</name>
<feature type="transmembrane region" description="Helical" evidence="9">
    <location>
        <begin position="93"/>
        <end position="112"/>
    </location>
</feature>
<feature type="transmembrane region" description="Helical" evidence="9">
    <location>
        <begin position="154"/>
        <end position="174"/>
    </location>
</feature>
<reference evidence="11" key="1">
    <citation type="submission" date="2016-10" db="EMBL/GenBank/DDBJ databases">
        <authorList>
            <person name="Varghese N."/>
            <person name="Submissions S."/>
        </authorList>
    </citation>
    <scope>NUCLEOTIDE SEQUENCE [LARGE SCALE GENOMIC DNA]</scope>
    <source>
        <strain evidence="11">DSM 44718</strain>
    </source>
</reference>
<dbReference type="GO" id="GO:0006865">
    <property type="term" value="P:amino acid transport"/>
    <property type="evidence" value="ECO:0007669"/>
    <property type="project" value="UniProtKB-KW"/>
</dbReference>
<dbReference type="PANTHER" id="PTHR11795">
    <property type="entry name" value="BRANCHED-CHAIN AMINO ACID TRANSPORT SYSTEM PERMEASE PROTEIN LIVH"/>
    <property type="match status" value="1"/>
</dbReference>
<dbReference type="AlphaFoldDB" id="A0A1H3UFD9"/>
<organism evidence="10 11">
    <name type="scientific">Asanoa ishikariensis</name>
    <dbReference type="NCBI Taxonomy" id="137265"/>
    <lineage>
        <taxon>Bacteria</taxon>
        <taxon>Bacillati</taxon>
        <taxon>Actinomycetota</taxon>
        <taxon>Actinomycetes</taxon>
        <taxon>Micromonosporales</taxon>
        <taxon>Micromonosporaceae</taxon>
        <taxon>Asanoa</taxon>
    </lineage>
</organism>